<name>A0ABR6CR34_9BACI</name>
<dbReference type="InterPro" id="IPR002508">
    <property type="entry name" value="MurNAc-LAA_cat"/>
</dbReference>
<dbReference type="PANTHER" id="PTHR30404">
    <property type="entry name" value="N-ACETYLMURAMOYL-L-ALANINE AMIDASE"/>
    <property type="match status" value="1"/>
</dbReference>
<dbReference type="GO" id="GO:0008745">
    <property type="term" value="F:N-acetylmuramoyl-L-alanine amidase activity"/>
    <property type="evidence" value="ECO:0007669"/>
    <property type="project" value="UniProtKB-EC"/>
</dbReference>
<organism evidence="2 3">
    <name type="scientific">Peribacillus huizhouensis</name>
    <dbReference type="NCBI Taxonomy" id="1501239"/>
    <lineage>
        <taxon>Bacteria</taxon>
        <taxon>Bacillati</taxon>
        <taxon>Bacillota</taxon>
        <taxon>Bacilli</taxon>
        <taxon>Bacillales</taxon>
        <taxon>Bacillaceae</taxon>
        <taxon>Peribacillus</taxon>
    </lineage>
</organism>
<protein>
    <submittedName>
        <fullName evidence="2">N-acetylmuramoyl-L-alanine amidase</fullName>
        <ecNumber evidence="2">3.5.1.28</ecNumber>
    </submittedName>
</protein>
<dbReference type="Pfam" id="PF01520">
    <property type="entry name" value="Amidase_3"/>
    <property type="match status" value="1"/>
</dbReference>
<sequence>MIVEVVISSGHSLYVRGACGIIDEVVEARRVASKVAELLGATEYHDNTSRTQTANINGIVAFHNKQARDLDVSVHFNAASATDAARGVEVLYYSDGTKALAAKVSAAIAKAGGLKDRGAKKRTDLGFLKRTNKPAILIEVCFVDSKADVTAYKNNFEAICEAIAESISGKKAKGVVVAAQVVAQVKTQAKPQIASVYAREAQEWVIAQGISDGSDPFENVTRQQVWAMLHRMATKGAK</sequence>
<dbReference type="SMART" id="SM00646">
    <property type="entry name" value="Ami_3"/>
    <property type="match status" value="1"/>
</dbReference>
<dbReference type="PANTHER" id="PTHR30404:SF8">
    <property type="entry name" value="AUTOLYSIN PH-RELATED"/>
    <property type="match status" value="1"/>
</dbReference>
<evidence type="ECO:0000259" key="1">
    <source>
        <dbReference type="SMART" id="SM00646"/>
    </source>
</evidence>
<keyword evidence="3" id="KW-1185">Reference proteome</keyword>
<dbReference type="EMBL" id="JACJHX010000008">
    <property type="protein sequence ID" value="MBA9027502.1"/>
    <property type="molecule type" value="Genomic_DNA"/>
</dbReference>
<evidence type="ECO:0000313" key="3">
    <source>
        <dbReference type="Proteomes" id="UP000626697"/>
    </source>
</evidence>
<dbReference type="Proteomes" id="UP000626697">
    <property type="component" value="Unassembled WGS sequence"/>
</dbReference>
<feature type="domain" description="MurNAc-LAA" evidence="1">
    <location>
        <begin position="60"/>
        <end position="168"/>
    </location>
</feature>
<gene>
    <name evidence="2" type="ORF">HNP81_002792</name>
</gene>
<dbReference type="Gene3D" id="3.40.630.40">
    <property type="entry name" value="Zn-dependent exopeptidases"/>
    <property type="match status" value="1"/>
</dbReference>
<accession>A0ABR6CR34</accession>
<comment type="caution">
    <text evidence="2">The sequence shown here is derived from an EMBL/GenBank/DDBJ whole genome shotgun (WGS) entry which is preliminary data.</text>
</comment>
<dbReference type="CDD" id="cd02696">
    <property type="entry name" value="MurNAc-LAA"/>
    <property type="match status" value="1"/>
</dbReference>
<reference evidence="2 3" key="1">
    <citation type="submission" date="2020-08" db="EMBL/GenBank/DDBJ databases">
        <title>Genomic Encyclopedia of Type Strains, Phase IV (KMG-IV): sequencing the most valuable type-strain genomes for metagenomic binning, comparative biology and taxonomic classification.</title>
        <authorList>
            <person name="Goeker M."/>
        </authorList>
    </citation>
    <scope>NUCLEOTIDE SEQUENCE [LARGE SCALE GENOMIC DNA]</scope>
    <source>
        <strain evidence="2 3">DSM 105481</strain>
    </source>
</reference>
<dbReference type="SUPFAM" id="SSF53187">
    <property type="entry name" value="Zn-dependent exopeptidases"/>
    <property type="match status" value="1"/>
</dbReference>
<evidence type="ECO:0000313" key="2">
    <source>
        <dbReference type="EMBL" id="MBA9027502.1"/>
    </source>
</evidence>
<dbReference type="RefSeq" id="WP_182502957.1">
    <property type="nucleotide sequence ID" value="NZ_JACJHX010000008.1"/>
</dbReference>
<proteinExistence type="predicted"/>
<dbReference type="EC" id="3.5.1.28" evidence="2"/>
<dbReference type="InterPro" id="IPR050695">
    <property type="entry name" value="N-acetylmuramoyl_amidase_3"/>
</dbReference>
<keyword evidence="2" id="KW-0378">Hydrolase</keyword>